<evidence type="ECO:0000256" key="5">
    <source>
        <dbReference type="SAM" id="Phobius"/>
    </source>
</evidence>
<dbReference type="GO" id="GO:0005886">
    <property type="term" value="C:plasma membrane"/>
    <property type="evidence" value="ECO:0007669"/>
    <property type="project" value="TreeGrafter"/>
</dbReference>
<evidence type="ECO:0000259" key="6">
    <source>
        <dbReference type="Pfam" id="PF03168"/>
    </source>
</evidence>
<dbReference type="InterPro" id="IPR004864">
    <property type="entry name" value="LEA_2"/>
</dbReference>
<dbReference type="GO" id="GO:0098542">
    <property type="term" value="P:defense response to other organism"/>
    <property type="evidence" value="ECO:0007669"/>
    <property type="project" value="InterPro"/>
</dbReference>
<gene>
    <name evidence="7" type="primary">NDR1_4</name>
    <name evidence="7" type="ORF">g.83304</name>
</gene>
<protein>
    <submittedName>
        <fullName evidence="7">Protein NDR1</fullName>
    </submittedName>
</protein>
<evidence type="ECO:0000313" key="7">
    <source>
        <dbReference type="EMBL" id="JAT63955.1"/>
    </source>
</evidence>
<evidence type="ECO:0000256" key="2">
    <source>
        <dbReference type="ARBA" id="ARBA00022692"/>
    </source>
</evidence>
<sequence>MSPKPKDCGNHDDDDRQSLYKQLFFFFLGLIFLVLLAILVIWLVLRPTKPKFYLQDATVYGFNSSDGPAGSTLTTTIQVTISTRNPNDRIGIYYDKLDVYAAYHSQRITLATAIPPSYQGHNDVIIWSPFLHGPAVPISPYLSLGLSQDQTAGVLLLYVKLDGRLRWKVGSWTSGHYHVFANCPALLSFGGRGGVASGGGAYSPVIRFQQISTCSVDV</sequence>
<keyword evidence="4 5" id="KW-0472">Membrane</keyword>
<dbReference type="PANTHER" id="PTHR31415">
    <property type="entry name" value="OS05G0367900 PROTEIN"/>
    <property type="match status" value="1"/>
</dbReference>
<dbReference type="PANTHER" id="PTHR31415:SF166">
    <property type="entry name" value="LATE EMBRYOGENESIS ABUNDANT (LEA) HYDROXYPROLINE-RICH GLYCOPROTEIN FAMILY"/>
    <property type="match status" value="1"/>
</dbReference>
<feature type="transmembrane region" description="Helical" evidence="5">
    <location>
        <begin position="23"/>
        <end position="45"/>
    </location>
</feature>
<dbReference type="InterPro" id="IPR044839">
    <property type="entry name" value="NDR1-like"/>
</dbReference>
<evidence type="ECO:0000256" key="3">
    <source>
        <dbReference type="ARBA" id="ARBA00022989"/>
    </source>
</evidence>
<comment type="subcellular location">
    <subcellularLocation>
        <location evidence="1">Membrane</location>
        <topology evidence="1">Single-pass membrane protein</topology>
    </subcellularLocation>
</comment>
<keyword evidence="3 5" id="KW-1133">Transmembrane helix</keyword>
<dbReference type="GO" id="GO:0009506">
    <property type="term" value="C:plasmodesma"/>
    <property type="evidence" value="ECO:0007669"/>
    <property type="project" value="TreeGrafter"/>
</dbReference>
<reference evidence="7" key="1">
    <citation type="submission" date="2015-07" db="EMBL/GenBank/DDBJ databases">
        <title>Transcriptome Assembly of Anthurium amnicola.</title>
        <authorList>
            <person name="Suzuki J."/>
        </authorList>
    </citation>
    <scope>NUCLEOTIDE SEQUENCE</scope>
</reference>
<proteinExistence type="predicted"/>
<evidence type="ECO:0000256" key="4">
    <source>
        <dbReference type="ARBA" id="ARBA00023136"/>
    </source>
</evidence>
<keyword evidence="2 5" id="KW-0812">Transmembrane</keyword>
<dbReference type="EMBL" id="GDJX01003981">
    <property type="protein sequence ID" value="JAT63955.1"/>
    <property type="molecule type" value="Transcribed_RNA"/>
</dbReference>
<accession>A0A1D1ZAR0</accession>
<dbReference type="AlphaFoldDB" id="A0A1D1ZAR0"/>
<organism evidence="7">
    <name type="scientific">Anthurium amnicola</name>
    <dbReference type="NCBI Taxonomy" id="1678845"/>
    <lineage>
        <taxon>Eukaryota</taxon>
        <taxon>Viridiplantae</taxon>
        <taxon>Streptophyta</taxon>
        <taxon>Embryophyta</taxon>
        <taxon>Tracheophyta</taxon>
        <taxon>Spermatophyta</taxon>
        <taxon>Magnoliopsida</taxon>
        <taxon>Liliopsida</taxon>
        <taxon>Araceae</taxon>
        <taxon>Pothoideae</taxon>
        <taxon>Potheae</taxon>
        <taxon>Anthurium</taxon>
    </lineage>
</organism>
<dbReference type="Pfam" id="PF03168">
    <property type="entry name" value="LEA_2"/>
    <property type="match status" value="1"/>
</dbReference>
<evidence type="ECO:0000256" key="1">
    <source>
        <dbReference type="ARBA" id="ARBA00004167"/>
    </source>
</evidence>
<feature type="domain" description="Late embryogenesis abundant protein LEA-2 subgroup" evidence="6">
    <location>
        <begin position="80"/>
        <end position="182"/>
    </location>
</feature>
<name>A0A1D1ZAR0_9ARAE</name>